<evidence type="ECO:0000256" key="3">
    <source>
        <dbReference type="ARBA" id="ARBA00023237"/>
    </source>
</evidence>
<keyword evidence="6" id="KW-1185">Reference proteome</keyword>
<dbReference type="Proteomes" id="UP001484239">
    <property type="component" value="Unassembled WGS sequence"/>
</dbReference>
<dbReference type="Pfam" id="PF13525">
    <property type="entry name" value="YfiO"/>
    <property type="match status" value="1"/>
</dbReference>
<sequence>MVLALTVGGCTSVPRWQGLTSAQLWTMAQEEFAAGEYGDAVETLERLILGSPGFEQAADAQMMLARAYYLDEKFILAQSEFTRFLDRHPGHPDAPSAALGMCRSNRELSPISQRDQTFTEQALQICRNVSSDWQGTAQADSAATVAAEMQVKLARKKYDTGAYYLRLGVPTAAVLYWEEVVALYPETEWAPAALTGIIDAYTQLGYDDEVEAARTRLLEGYPDSPQAREIGAERGTDGGA</sequence>
<dbReference type="InterPro" id="IPR017689">
    <property type="entry name" value="BamD"/>
</dbReference>
<evidence type="ECO:0000313" key="6">
    <source>
        <dbReference type="Proteomes" id="UP001484239"/>
    </source>
</evidence>
<evidence type="ECO:0000259" key="4">
    <source>
        <dbReference type="Pfam" id="PF13525"/>
    </source>
</evidence>
<dbReference type="EMBL" id="JBBHLI010000003">
    <property type="protein sequence ID" value="MEK9500663.1"/>
    <property type="molecule type" value="Genomic_DNA"/>
</dbReference>
<keyword evidence="1" id="KW-0732">Signal</keyword>
<accession>A0ABU9E960</accession>
<dbReference type="SUPFAM" id="SSF48452">
    <property type="entry name" value="TPR-like"/>
    <property type="match status" value="1"/>
</dbReference>
<comment type="caution">
    <text evidence="5">The sequence shown here is derived from an EMBL/GenBank/DDBJ whole genome shotgun (WGS) entry which is preliminary data.</text>
</comment>
<gene>
    <name evidence="5" type="primary">bamD</name>
    <name evidence="5" type="ORF">WI372_06710</name>
</gene>
<dbReference type="NCBIfam" id="TIGR03302">
    <property type="entry name" value="OM_YfiO"/>
    <property type="match status" value="1"/>
</dbReference>
<dbReference type="InterPro" id="IPR011990">
    <property type="entry name" value="TPR-like_helical_dom_sf"/>
</dbReference>
<dbReference type="Gene3D" id="1.25.40.10">
    <property type="entry name" value="Tetratricopeptide repeat domain"/>
    <property type="match status" value="1"/>
</dbReference>
<keyword evidence="2" id="KW-0472">Membrane</keyword>
<evidence type="ECO:0000256" key="2">
    <source>
        <dbReference type="ARBA" id="ARBA00023136"/>
    </source>
</evidence>
<protein>
    <submittedName>
        <fullName evidence="5">Outer membrane protein assembly factor BamD</fullName>
    </submittedName>
</protein>
<name>A0ABU9E960_9BACT</name>
<evidence type="ECO:0000313" key="5">
    <source>
        <dbReference type="EMBL" id="MEK9500663.1"/>
    </source>
</evidence>
<reference evidence="5 6" key="1">
    <citation type="submission" date="2024-02" db="EMBL/GenBank/DDBJ databases">
        <title>A novel Gemmatimonadota bacterium.</title>
        <authorList>
            <person name="Du Z.-J."/>
            <person name="Ye Y.-Q."/>
        </authorList>
    </citation>
    <scope>NUCLEOTIDE SEQUENCE [LARGE SCALE GENOMIC DNA]</scope>
    <source>
        <strain evidence="5 6">DH-20</strain>
    </source>
</reference>
<dbReference type="RefSeq" id="WP_405284364.1">
    <property type="nucleotide sequence ID" value="NZ_CP144380.1"/>
</dbReference>
<dbReference type="InterPro" id="IPR039565">
    <property type="entry name" value="BamD-like"/>
</dbReference>
<feature type="domain" description="Outer membrane lipoprotein BamD-like" evidence="4">
    <location>
        <begin position="20"/>
        <end position="213"/>
    </location>
</feature>
<keyword evidence="3" id="KW-0998">Cell outer membrane</keyword>
<organism evidence="5 6">
    <name type="scientific">Gaopeijia maritima</name>
    <dbReference type="NCBI Taxonomy" id="3119007"/>
    <lineage>
        <taxon>Bacteria</taxon>
        <taxon>Pseudomonadati</taxon>
        <taxon>Gemmatimonadota</taxon>
        <taxon>Longimicrobiia</taxon>
        <taxon>Gaopeijiales</taxon>
        <taxon>Gaopeijiaceae</taxon>
        <taxon>Gaopeijia</taxon>
    </lineage>
</organism>
<evidence type="ECO:0000256" key="1">
    <source>
        <dbReference type="ARBA" id="ARBA00022729"/>
    </source>
</evidence>
<proteinExistence type="predicted"/>